<dbReference type="EMBL" id="CAUYUJ010015704">
    <property type="protein sequence ID" value="CAK0857161.1"/>
    <property type="molecule type" value="Genomic_DNA"/>
</dbReference>
<dbReference type="Proteomes" id="UP001189429">
    <property type="component" value="Unassembled WGS sequence"/>
</dbReference>
<reference evidence="2" key="1">
    <citation type="submission" date="2023-10" db="EMBL/GenBank/DDBJ databases">
        <authorList>
            <person name="Chen Y."/>
            <person name="Shah S."/>
            <person name="Dougan E. K."/>
            <person name="Thang M."/>
            <person name="Chan C."/>
        </authorList>
    </citation>
    <scope>NUCLEOTIDE SEQUENCE [LARGE SCALE GENOMIC DNA]</scope>
</reference>
<protein>
    <submittedName>
        <fullName evidence="2">Uncharacterized protein</fullName>
    </submittedName>
</protein>
<keyword evidence="3" id="KW-1185">Reference proteome</keyword>
<comment type="caution">
    <text evidence="2">The sequence shown here is derived from an EMBL/GenBank/DDBJ whole genome shotgun (WGS) entry which is preliminary data.</text>
</comment>
<proteinExistence type="predicted"/>
<evidence type="ECO:0000256" key="1">
    <source>
        <dbReference type="SAM" id="MobiDB-lite"/>
    </source>
</evidence>
<feature type="region of interest" description="Disordered" evidence="1">
    <location>
        <begin position="279"/>
        <end position="310"/>
    </location>
</feature>
<evidence type="ECO:0000313" key="2">
    <source>
        <dbReference type="EMBL" id="CAK0857161.1"/>
    </source>
</evidence>
<name>A0ABN9UCK2_9DINO</name>
<feature type="non-terminal residue" evidence="2">
    <location>
        <position position="1"/>
    </location>
</feature>
<accession>A0ABN9UCK2</accession>
<sequence>GLDDWFSPRLEVMAMGWPRAPRICRQVATASAQKVGSNVGAAVYAGDAGVARAREDRVAVTADAVYAQLLSDGLGCKSIEHGPDVARFAGSDHRRSRGRISAGRARRWKVKLALARALAVGRASGPELRSLMARSAWCATPRRRSLSLPRVSYKFLERAGDERIPPWASVRRELGWTVALLPLAWERWRFAVADAAQALASALGAAGARPEASARAALASGCERIIGDLDPWQLRAMGWRLRAEAITSTGEAATVVAAQRALGSPEGCHLRRVNVGDSAAGESCPQGAAGHGRGARVVPAGPPGARRSGSAAMPEFLSELDQRLELHGLSARPRPSAPLDAGAPGLLDLGVTEWVTEQYLEGFDHWRGANPMAAPAAARQALKARRNLTLAARRLPLPAEVVFAIAVELMAANRWDMAMCATLPLAFLTRPGNWET</sequence>
<gene>
    <name evidence="2" type="ORF">PCOR1329_LOCUS47341</name>
</gene>
<organism evidence="2 3">
    <name type="scientific">Prorocentrum cordatum</name>
    <dbReference type="NCBI Taxonomy" id="2364126"/>
    <lineage>
        <taxon>Eukaryota</taxon>
        <taxon>Sar</taxon>
        <taxon>Alveolata</taxon>
        <taxon>Dinophyceae</taxon>
        <taxon>Prorocentrales</taxon>
        <taxon>Prorocentraceae</taxon>
        <taxon>Prorocentrum</taxon>
    </lineage>
</organism>
<evidence type="ECO:0000313" key="3">
    <source>
        <dbReference type="Proteomes" id="UP001189429"/>
    </source>
</evidence>
<feature type="non-terminal residue" evidence="2">
    <location>
        <position position="436"/>
    </location>
</feature>